<proteinExistence type="predicted"/>
<keyword evidence="2" id="KW-1185">Reference proteome</keyword>
<protein>
    <submittedName>
        <fullName evidence="1">Uncharacterized protein</fullName>
    </submittedName>
</protein>
<dbReference type="Proteomes" id="UP000824881">
    <property type="component" value="Unassembled WGS sequence"/>
</dbReference>
<name>A0ACB7IK45_PLECO</name>
<dbReference type="EMBL" id="WQMT02000010">
    <property type="protein sequence ID" value="KAG9218079.1"/>
    <property type="molecule type" value="Genomic_DNA"/>
</dbReference>
<accession>A0ACB7IK45</accession>
<reference evidence="1 2" key="1">
    <citation type="journal article" date="2021" name="Appl. Environ. Microbiol.">
        <title>Genetic linkage and physical mapping for an oyster mushroom Pleurotus cornucopiae and QTL analysis for the trait cap color.</title>
        <authorList>
            <person name="Zhang Y."/>
            <person name="Gao W."/>
            <person name="Sonnenberg A."/>
            <person name="Chen Q."/>
            <person name="Zhang J."/>
            <person name="Huang C."/>
        </authorList>
    </citation>
    <scope>NUCLEOTIDE SEQUENCE [LARGE SCALE GENOMIC DNA]</scope>
    <source>
        <strain evidence="1">CCMSSC00406</strain>
    </source>
</reference>
<comment type="caution">
    <text evidence="1">The sequence shown here is derived from an EMBL/GenBank/DDBJ whole genome shotgun (WGS) entry which is preliminary data.</text>
</comment>
<evidence type="ECO:0000313" key="1">
    <source>
        <dbReference type="EMBL" id="KAG9218079.1"/>
    </source>
</evidence>
<evidence type="ECO:0000313" key="2">
    <source>
        <dbReference type="Proteomes" id="UP000824881"/>
    </source>
</evidence>
<sequence>MLLFLSRGFDVSSLMTHAGFRELVATIVGLWQWETPTQAGYDPCMTHSHVSPNHAFNIPFLIEEDAASKWRSVEQSPHRPGEQAPRAPVDDLESFVWVLLYELLYWAPNRTLVEITWWNLLNTDGVTKMIGDVQAPLVRIL</sequence>
<gene>
    <name evidence="1" type="ORF">CCMSSC00406_0010093</name>
</gene>
<organism evidence="1 2">
    <name type="scientific">Pleurotus cornucopiae</name>
    <name type="common">Cornucopia mushroom</name>
    <dbReference type="NCBI Taxonomy" id="5321"/>
    <lineage>
        <taxon>Eukaryota</taxon>
        <taxon>Fungi</taxon>
        <taxon>Dikarya</taxon>
        <taxon>Basidiomycota</taxon>
        <taxon>Agaricomycotina</taxon>
        <taxon>Agaricomycetes</taxon>
        <taxon>Agaricomycetidae</taxon>
        <taxon>Agaricales</taxon>
        <taxon>Pleurotineae</taxon>
        <taxon>Pleurotaceae</taxon>
        <taxon>Pleurotus</taxon>
    </lineage>
</organism>